<name>A0AAP2CNN5_9RHOB</name>
<keyword evidence="3" id="KW-1185">Reference proteome</keyword>
<dbReference type="AlphaFoldDB" id="A0AAP2CNN5"/>
<evidence type="ECO:0000256" key="1">
    <source>
        <dbReference type="SAM" id="SignalP"/>
    </source>
</evidence>
<keyword evidence="1" id="KW-0732">Signal</keyword>
<feature type="chain" id="PRO_5042969496" evidence="1">
    <location>
        <begin position="21"/>
        <end position="126"/>
    </location>
</feature>
<proteinExistence type="predicted"/>
<dbReference type="RefSeq" id="WP_327793114.1">
    <property type="nucleotide sequence ID" value="NZ_JADQAZ010000001.1"/>
</dbReference>
<dbReference type="Proteomes" id="UP001315686">
    <property type="component" value="Unassembled WGS sequence"/>
</dbReference>
<evidence type="ECO:0000313" key="2">
    <source>
        <dbReference type="EMBL" id="MBT0956930.1"/>
    </source>
</evidence>
<evidence type="ECO:0000313" key="3">
    <source>
        <dbReference type="Proteomes" id="UP001315686"/>
    </source>
</evidence>
<reference evidence="2 3" key="1">
    <citation type="journal article" date="2021" name="Arch. Microbiol.">
        <title>Harenicola maris gen. nov., sp. nov. isolated from the Sea of Japan shallow sediments.</title>
        <authorList>
            <person name="Romanenko L.A."/>
            <person name="Kurilenko V.V."/>
            <person name="Chernysheva N.Y."/>
            <person name="Tekutyeva L.A."/>
            <person name="Velansky P.V."/>
            <person name="Svetashev V.I."/>
            <person name="Isaeva M.P."/>
        </authorList>
    </citation>
    <scope>NUCLEOTIDE SEQUENCE [LARGE SCALE GENOMIC DNA]</scope>
    <source>
        <strain evidence="2 3">KMM 3653</strain>
    </source>
</reference>
<sequence length="126" mass="13110">MTKTLTAAALATLISAPAFAGGVTANEWFINQLEADGNYTQLKQVEQGSTALIGTRGSAGALDVAARFAAEANERQLAENIAQGEISGIYTTTGTASDANLKVAIKAAKEDNKHALVRFLEAKLAE</sequence>
<organism evidence="2 3">
    <name type="scientific">Harenicola maris</name>
    <dbReference type="NCBI Taxonomy" id="2841044"/>
    <lineage>
        <taxon>Bacteria</taxon>
        <taxon>Pseudomonadati</taxon>
        <taxon>Pseudomonadota</taxon>
        <taxon>Alphaproteobacteria</taxon>
        <taxon>Rhodobacterales</taxon>
        <taxon>Paracoccaceae</taxon>
        <taxon>Harenicola</taxon>
    </lineage>
</organism>
<protein>
    <submittedName>
        <fullName evidence="2">Uncharacterized protein</fullName>
    </submittedName>
</protein>
<dbReference type="EMBL" id="JADQAZ010000001">
    <property type="protein sequence ID" value="MBT0956930.1"/>
    <property type="molecule type" value="Genomic_DNA"/>
</dbReference>
<gene>
    <name evidence="2" type="ORF">IV417_06000</name>
</gene>
<comment type="caution">
    <text evidence="2">The sequence shown here is derived from an EMBL/GenBank/DDBJ whole genome shotgun (WGS) entry which is preliminary data.</text>
</comment>
<accession>A0AAP2CNN5</accession>
<feature type="signal peptide" evidence="1">
    <location>
        <begin position="1"/>
        <end position="20"/>
    </location>
</feature>